<organism evidence="1 2">
    <name type="scientific">Dyadobacter fanqingshengii</name>
    <dbReference type="NCBI Taxonomy" id="2906443"/>
    <lineage>
        <taxon>Bacteria</taxon>
        <taxon>Pseudomonadati</taxon>
        <taxon>Bacteroidota</taxon>
        <taxon>Cytophagia</taxon>
        <taxon>Cytophagales</taxon>
        <taxon>Spirosomataceae</taxon>
        <taxon>Dyadobacter</taxon>
    </lineage>
</organism>
<name>A0A9X1PHB0_9BACT</name>
<reference evidence="1" key="1">
    <citation type="submission" date="2021-12" db="EMBL/GenBank/DDBJ databases">
        <title>Novel species in genus Dyadobacter.</title>
        <authorList>
            <person name="Ma C."/>
        </authorList>
    </citation>
    <scope>NUCLEOTIDE SEQUENCE</scope>
    <source>
        <strain evidence="1">CY399</strain>
    </source>
</reference>
<dbReference type="Proteomes" id="UP001139700">
    <property type="component" value="Unassembled WGS sequence"/>
</dbReference>
<gene>
    <name evidence="1" type="ORF">LXM24_26250</name>
</gene>
<evidence type="ECO:0000313" key="2">
    <source>
        <dbReference type="Proteomes" id="UP001139700"/>
    </source>
</evidence>
<protein>
    <submittedName>
        <fullName evidence="1">Uncharacterized protein</fullName>
    </submittedName>
</protein>
<keyword evidence="2" id="KW-1185">Reference proteome</keyword>
<dbReference type="RefSeq" id="WP_234616366.1">
    <property type="nucleotide sequence ID" value="NZ_CP098806.1"/>
</dbReference>
<sequence>MSDYTLAQIKAHPNFPFSDFEDDDRSFLMLELYWAQLFYEAIKENRQDWACLTKAEMDGNPIFTATSLLLKRQLTIIQKVNRSQKPVYPGTRGEGAFYGLQVWRNNGSTIDGTTSLNELVLYADVSSETEQEALRFIKLHCIDLEDEQVLERAIIAYEKRVNMPE</sequence>
<comment type="caution">
    <text evidence="1">The sequence shown here is derived from an EMBL/GenBank/DDBJ whole genome shotgun (WGS) entry which is preliminary data.</text>
</comment>
<proteinExistence type="predicted"/>
<dbReference type="EMBL" id="JAJTTA010000008">
    <property type="protein sequence ID" value="MCF0043635.1"/>
    <property type="molecule type" value="Genomic_DNA"/>
</dbReference>
<dbReference type="AlphaFoldDB" id="A0A9X1PHB0"/>
<accession>A0A9X1PHB0</accession>
<evidence type="ECO:0000313" key="1">
    <source>
        <dbReference type="EMBL" id="MCF0043635.1"/>
    </source>
</evidence>